<evidence type="ECO:0000256" key="1">
    <source>
        <dbReference type="SAM" id="Phobius"/>
    </source>
</evidence>
<dbReference type="PATRIC" id="fig|908937.9.peg.707"/>
<keyword evidence="1" id="KW-0812">Transmembrane</keyword>
<dbReference type="InterPro" id="IPR045692">
    <property type="entry name" value="DUF6057"/>
</dbReference>
<evidence type="ECO:0000313" key="3">
    <source>
        <dbReference type="EMBL" id="EGQ17737.1"/>
    </source>
</evidence>
<dbReference type="OrthoDB" id="1082131at2"/>
<dbReference type="RefSeq" id="WP_005843308.1">
    <property type="nucleotide sequence ID" value="NC_019960.1"/>
</dbReference>
<gene>
    <name evidence="2" type="ordered locus">Prede_0675</name>
    <name evidence="3" type="ORF">HMPREF9136_0081</name>
</gene>
<dbReference type="HOGENOM" id="CLU_061780_0_0_10"/>
<feature type="transmembrane region" description="Helical" evidence="1">
    <location>
        <begin position="111"/>
        <end position="129"/>
    </location>
</feature>
<evidence type="ECO:0000313" key="5">
    <source>
        <dbReference type="Proteomes" id="UP000010862"/>
    </source>
</evidence>
<evidence type="ECO:0000313" key="2">
    <source>
        <dbReference type="EMBL" id="AGB28030.1"/>
    </source>
</evidence>
<protein>
    <recommendedName>
        <fullName evidence="6">Transmembrane protein</fullName>
    </recommendedName>
</protein>
<feature type="transmembrane region" description="Helical" evidence="1">
    <location>
        <begin position="12"/>
        <end position="29"/>
    </location>
</feature>
<keyword evidence="1" id="KW-0472">Membrane</keyword>
<evidence type="ECO:0000313" key="4">
    <source>
        <dbReference type="Proteomes" id="UP000007820"/>
    </source>
</evidence>
<dbReference type="Proteomes" id="UP000007820">
    <property type="component" value="Unassembled WGS sequence"/>
</dbReference>
<sequence length="385" mass="44172">MLWNSKNGAVVQRLICAIFFILFSVLYLQNYQDSILAVTQHVLSHGATHYNSIVGTVLITLVLQLVQVGVCAGTRLHGQFHALTYFPSLLLLAMLTDVSPHMDIEGYLGRWLWLLPLLIVVFVVAVWVCRQFDFLEQVPNSRCSPLQTLWLNMLLMLVMTSATSAVGCSDKVFHMRMRMESHLLAGRFAAATGVGVKEAATDSSLTMLRIWALSEQHALGERLFEYPLTGRSDAMLPNGGSVKLMMVPESRLYRHLGVVFRQKLRPATYLAKLHEKRWATPAAHDWLLCACLLDKRLDDFVRLLPRYYKVNASLPKHYREALTLYTHLHAHPYIVYHEAVMDADYDDYTELEARYAHSPERYAALRDSYGKTYWFYYDYLARRDS</sequence>
<dbReference type="KEGG" id="pdt:Prede_0675"/>
<evidence type="ECO:0008006" key="6">
    <source>
        <dbReference type="Google" id="ProtNLM"/>
    </source>
</evidence>
<dbReference type="STRING" id="908937.Prede_0675"/>
<accession>F9CZQ4</accession>
<organism evidence="3 4">
    <name type="scientific">Prevotella dentalis (strain ATCC 49559 / DSM 3688 / JCM 13448 / NCTC 12043 / ES 2772)</name>
    <name type="common">Mitsuokella dentalis</name>
    <dbReference type="NCBI Taxonomy" id="908937"/>
    <lineage>
        <taxon>Bacteria</taxon>
        <taxon>Pseudomonadati</taxon>
        <taxon>Bacteroidota</taxon>
        <taxon>Bacteroidia</taxon>
        <taxon>Bacteroidales</taxon>
        <taxon>Prevotellaceae</taxon>
        <taxon>Prevotella</taxon>
    </lineage>
</organism>
<dbReference type="EMBL" id="AFPW01000001">
    <property type="protein sequence ID" value="EGQ17737.1"/>
    <property type="molecule type" value="Genomic_DNA"/>
</dbReference>
<keyword evidence="5" id="KW-1185">Reference proteome</keyword>
<name>F9CZQ4_PREDD</name>
<reference evidence="2" key="3">
    <citation type="submission" date="2012-02" db="EMBL/GenBank/DDBJ databases">
        <title>Complete sequence of chromosome 1 of Prevotella dentalis DSM 3688.</title>
        <authorList>
            <consortium name="US DOE Joint Genome Institute (JGI-PGF)"/>
            <person name="Lucas S."/>
            <person name="Copeland A."/>
            <person name="Lapidus A."/>
            <person name="Glavina del Rio T."/>
            <person name="Dalin E."/>
            <person name="Tice H."/>
            <person name="Bruce D."/>
            <person name="Goodwin L."/>
            <person name="Pitluck S."/>
            <person name="Peters L."/>
            <person name="Mikhailova N."/>
            <person name="Chertkov O."/>
            <person name="Kyrpides N."/>
            <person name="Mavromatis K."/>
            <person name="Ivanova N."/>
            <person name="Brettin T."/>
            <person name="Detter J.C."/>
            <person name="Han C."/>
            <person name="Larimer F."/>
            <person name="Land M."/>
            <person name="Hauser L."/>
            <person name="Markowitz V."/>
            <person name="Cheng J.-F."/>
            <person name="Hugenholtz P."/>
            <person name="Woyke T."/>
            <person name="Wu D."/>
            <person name="Gronow S."/>
            <person name="Wellnitz S."/>
            <person name="Brambilla E."/>
            <person name="Klenk H.-P."/>
            <person name="Eisen J.A."/>
        </authorList>
    </citation>
    <scope>NUCLEOTIDE SEQUENCE [LARGE SCALE GENOMIC DNA]</scope>
    <source>
        <strain evidence="2">DSM 3688</strain>
    </source>
</reference>
<dbReference type="eggNOG" id="ENOG5033UUG">
    <property type="taxonomic scope" value="Bacteria"/>
</dbReference>
<reference evidence="5" key="2">
    <citation type="submission" date="2012-02" db="EMBL/GenBank/DDBJ databases">
        <title>Complete sequence of chromosome 1 of Prevotella dentalis DSM 3688.</title>
        <authorList>
            <person name="Lucas S."/>
            <person name="Copeland A."/>
            <person name="Lapidus A."/>
            <person name="Glavina del Rio T."/>
            <person name="Dalin E."/>
            <person name="Tice H."/>
            <person name="Bruce D."/>
            <person name="Goodwin L."/>
            <person name="Pitluck S."/>
            <person name="Peters L."/>
            <person name="Mikhailova N."/>
            <person name="Chertkov O."/>
            <person name="Kyrpides N."/>
            <person name="Mavromatis K."/>
            <person name="Ivanova N."/>
            <person name="Brettin T."/>
            <person name="Detter J.C."/>
            <person name="Han C."/>
            <person name="Larimer F."/>
            <person name="Land M."/>
            <person name="Hauser L."/>
            <person name="Markowitz V."/>
            <person name="Cheng J.-F."/>
            <person name="Hugenholtz P."/>
            <person name="Woyke T."/>
            <person name="Wu D."/>
            <person name="Gronow S."/>
            <person name="Wellnitz S."/>
            <person name="Brambilla E."/>
            <person name="Klenk H.-P."/>
            <person name="Eisen J.A."/>
        </authorList>
    </citation>
    <scope>NUCLEOTIDE SEQUENCE [LARGE SCALE GENOMIC DNA]</scope>
    <source>
        <strain evidence="5">ATCC 49559 / DSM 3688 / JCM 13448 / NCTC 12043 / ES 2772</strain>
    </source>
</reference>
<dbReference type="EMBL" id="CP003368">
    <property type="protein sequence ID" value="AGB28030.1"/>
    <property type="molecule type" value="Genomic_DNA"/>
</dbReference>
<keyword evidence="1" id="KW-1133">Transmembrane helix</keyword>
<reference evidence="3 4" key="1">
    <citation type="submission" date="2011-04" db="EMBL/GenBank/DDBJ databases">
        <authorList>
            <person name="Muzny D."/>
            <person name="Qin X."/>
            <person name="Deng J."/>
            <person name="Jiang H."/>
            <person name="Liu Y."/>
            <person name="Qu J."/>
            <person name="Song X.-Z."/>
            <person name="Zhang L."/>
            <person name="Thornton R."/>
            <person name="Coyle M."/>
            <person name="Francisco L."/>
            <person name="Jackson L."/>
            <person name="Javaid M."/>
            <person name="Korchina V."/>
            <person name="Kovar C."/>
            <person name="Mata R."/>
            <person name="Mathew T."/>
            <person name="Ngo R."/>
            <person name="Nguyen L."/>
            <person name="Nguyen N."/>
            <person name="Okwuonu G."/>
            <person name="Ongeri F."/>
            <person name="Pham C."/>
            <person name="Simmons D."/>
            <person name="Wilczek-Boney K."/>
            <person name="Hale W."/>
            <person name="Jakkamsetti A."/>
            <person name="Pham P."/>
            <person name="Ruth R."/>
            <person name="San Lucas F."/>
            <person name="Warren J."/>
            <person name="Zhang J."/>
            <person name="Zhao Z."/>
            <person name="Zhou C."/>
            <person name="Zhu D."/>
            <person name="Lee S."/>
            <person name="Bess C."/>
            <person name="Blankenburg K."/>
            <person name="Forbes L."/>
            <person name="Fu Q."/>
            <person name="Gubbala S."/>
            <person name="Hirani K."/>
            <person name="Jayaseelan J.C."/>
            <person name="Lara F."/>
            <person name="Munidasa M."/>
            <person name="Palculict T."/>
            <person name="Patil S."/>
            <person name="Pu L.-L."/>
            <person name="Saada N."/>
            <person name="Tang L."/>
            <person name="Weissenberger G."/>
            <person name="Zhu Y."/>
            <person name="Hemphill L."/>
            <person name="Shang Y."/>
            <person name="Youmans B."/>
            <person name="Ayvaz T."/>
            <person name="Ross M."/>
            <person name="Santibanez J."/>
            <person name="Aqrawi P."/>
            <person name="Gross S."/>
            <person name="Joshi V."/>
            <person name="Fowler G."/>
            <person name="Nazareth L."/>
            <person name="Reid J."/>
            <person name="Worley K."/>
            <person name="Petrosino J."/>
            <person name="Highlander S."/>
            <person name="Gibbs R."/>
        </authorList>
    </citation>
    <scope>NUCLEOTIDE SEQUENCE [LARGE SCALE GENOMIC DNA]</scope>
    <source>
        <strain evidence="3 4">DSM 3688</strain>
    </source>
</reference>
<feature type="transmembrane region" description="Helical" evidence="1">
    <location>
        <begin position="82"/>
        <end position="99"/>
    </location>
</feature>
<dbReference type="Proteomes" id="UP000010862">
    <property type="component" value="Chromosome 1"/>
</dbReference>
<feature type="transmembrane region" description="Helical" evidence="1">
    <location>
        <begin position="50"/>
        <end position="70"/>
    </location>
</feature>
<proteinExistence type="predicted"/>
<dbReference type="AlphaFoldDB" id="F9CZQ4"/>
<feature type="transmembrane region" description="Helical" evidence="1">
    <location>
        <begin position="149"/>
        <end position="169"/>
    </location>
</feature>
<dbReference type="Pfam" id="PF19529">
    <property type="entry name" value="DUF6057"/>
    <property type="match status" value="1"/>
</dbReference>